<dbReference type="SMART" id="SM00398">
    <property type="entry name" value="HMG"/>
    <property type="match status" value="1"/>
</dbReference>
<accession>A0A9N9FUE8</accession>
<name>A0A9N9FUE8_9GLOM</name>
<keyword evidence="2" id="KW-0804">Transcription</keyword>
<dbReference type="GO" id="GO:0001228">
    <property type="term" value="F:DNA-binding transcription activator activity, RNA polymerase II-specific"/>
    <property type="evidence" value="ECO:0007669"/>
    <property type="project" value="TreeGrafter"/>
</dbReference>
<dbReference type="CDD" id="cd01389">
    <property type="entry name" value="HMG-box_ROX1-like"/>
    <property type="match status" value="1"/>
</dbReference>
<dbReference type="PANTHER" id="PTHR10270">
    <property type="entry name" value="SOX TRANSCRIPTION FACTOR"/>
    <property type="match status" value="1"/>
</dbReference>
<feature type="compositionally biased region" description="Low complexity" evidence="4">
    <location>
        <begin position="19"/>
        <end position="29"/>
    </location>
</feature>
<evidence type="ECO:0000256" key="3">
    <source>
        <dbReference type="PROSITE-ProRule" id="PRU00267"/>
    </source>
</evidence>
<dbReference type="Pfam" id="PF00505">
    <property type="entry name" value="HMG_box"/>
    <property type="match status" value="1"/>
</dbReference>
<evidence type="ECO:0000313" key="7">
    <source>
        <dbReference type="Proteomes" id="UP000789572"/>
    </source>
</evidence>
<keyword evidence="3" id="KW-0539">Nucleus</keyword>
<sequence length="383" mass="43091">MSTSQYVPIKPATPIGARSSSTESASSDLPLASLADSPLSSFERNLIRTPPYTLTLSPESLLDPTKKCRKNRVRKSTTPPRPQNAWVIFRKNFEGRLRAQDRNKTYTIQEISKMAGKDWKNQPMEVKQYFDALSKLAQQRHKMTYPDYSYKPKRNKTEKKQAGWSFKEISKEKLAGRRQNKVASPGEAEVGGNDGDARISVCDNVNEYDELAVDHVNIGEPYLDLHCENDKGVCIDNNINEYNLTDNSYNKITQFDDINITNTFDPFVSPQLNILHGNWNNSGNYDTSTIHNTTLFANITNITNNLSPENTYQTVSAGDHDFLNIPNNGPSTCYPATQMLIQLPPSAIICHTADHGYIEAPRWADGSGMYVNNGFDVYFGQTR</sequence>
<dbReference type="PROSITE" id="PS50118">
    <property type="entry name" value="HMG_BOX_2"/>
    <property type="match status" value="1"/>
</dbReference>
<evidence type="ECO:0000256" key="4">
    <source>
        <dbReference type="SAM" id="MobiDB-lite"/>
    </source>
</evidence>
<protein>
    <submittedName>
        <fullName evidence="6">3649_t:CDS:1</fullName>
    </submittedName>
</protein>
<dbReference type="AlphaFoldDB" id="A0A9N9FUE8"/>
<organism evidence="6 7">
    <name type="scientific">Paraglomus occultum</name>
    <dbReference type="NCBI Taxonomy" id="144539"/>
    <lineage>
        <taxon>Eukaryota</taxon>
        <taxon>Fungi</taxon>
        <taxon>Fungi incertae sedis</taxon>
        <taxon>Mucoromycota</taxon>
        <taxon>Glomeromycotina</taxon>
        <taxon>Glomeromycetes</taxon>
        <taxon>Paraglomerales</taxon>
        <taxon>Paraglomeraceae</taxon>
        <taxon>Paraglomus</taxon>
    </lineage>
</organism>
<dbReference type="PANTHER" id="PTHR10270:SF161">
    <property type="entry name" value="SEX-DETERMINING REGION Y PROTEIN"/>
    <property type="match status" value="1"/>
</dbReference>
<evidence type="ECO:0000256" key="1">
    <source>
        <dbReference type="ARBA" id="ARBA00023125"/>
    </source>
</evidence>
<feature type="region of interest" description="Disordered" evidence="4">
    <location>
        <begin position="1"/>
        <end position="29"/>
    </location>
</feature>
<dbReference type="GO" id="GO:0030154">
    <property type="term" value="P:cell differentiation"/>
    <property type="evidence" value="ECO:0007669"/>
    <property type="project" value="TreeGrafter"/>
</dbReference>
<proteinExistence type="predicted"/>
<dbReference type="EMBL" id="CAJVPJ010000794">
    <property type="protein sequence ID" value="CAG8556880.1"/>
    <property type="molecule type" value="Genomic_DNA"/>
</dbReference>
<dbReference type="GO" id="GO:0000978">
    <property type="term" value="F:RNA polymerase II cis-regulatory region sequence-specific DNA binding"/>
    <property type="evidence" value="ECO:0007669"/>
    <property type="project" value="TreeGrafter"/>
</dbReference>
<evidence type="ECO:0000259" key="5">
    <source>
        <dbReference type="PROSITE" id="PS50118"/>
    </source>
</evidence>
<dbReference type="InterPro" id="IPR050140">
    <property type="entry name" value="SRY-related_HMG-box_TF-like"/>
</dbReference>
<dbReference type="Gene3D" id="1.10.30.10">
    <property type="entry name" value="High mobility group box domain"/>
    <property type="match status" value="1"/>
</dbReference>
<keyword evidence="7" id="KW-1185">Reference proteome</keyword>
<dbReference type="Proteomes" id="UP000789572">
    <property type="component" value="Unassembled WGS sequence"/>
</dbReference>
<dbReference type="SUPFAM" id="SSF47095">
    <property type="entry name" value="HMG-box"/>
    <property type="match status" value="1"/>
</dbReference>
<comment type="caution">
    <text evidence="6">The sequence shown here is derived from an EMBL/GenBank/DDBJ whole genome shotgun (WGS) entry which is preliminary data.</text>
</comment>
<evidence type="ECO:0000256" key="2">
    <source>
        <dbReference type="ARBA" id="ARBA00023163"/>
    </source>
</evidence>
<reference evidence="6" key="1">
    <citation type="submission" date="2021-06" db="EMBL/GenBank/DDBJ databases">
        <authorList>
            <person name="Kallberg Y."/>
            <person name="Tangrot J."/>
            <person name="Rosling A."/>
        </authorList>
    </citation>
    <scope>NUCLEOTIDE SEQUENCE</scope>
    <source>
        <strain evidence="6">IA702</strain>
    </source>
</reference>
<gene>
    <name evidence="6" type="ORF">POCULU_LOCUS5311</name>
</gene>
<dbReference type="OrthoDB" id="6247875at2759"/>
<dbReference type="GO" id="GO:0005634">
    <property type="term" value="C:nucleus"/>
    <property type="evidence" value="ECO:0007669"/>
    <property type="project" value="UniProtKB-UniRule"/>
</dbReference>
<feature type="DNA-binding region" description="HMG box" evidence="3">
    <location>
        <begin position="79"/>
        <end position="149"/>
    </location>
</feature>
<evidence type="ECO:0000313" key="6">
    <source>
        <dbReference type="EMBL" id="CAG8556880.1"/>
    </source>
</evidence>
<dbReference type="InterPro" id="IPR009071">
    <property type="entry name" value="HMG_box_dom"/>
</dbReference>
<keyword evidence="1 3" id="KW-0238">DNA-binding</keyword>
<dbReference type="InterPro" id="IPR036910">
    <property type="entry name" value="HMG_box_dom_sf"/>
</dbReference>
<feature type="domain" description="HMG box" evidence="5">
    <location>
        <begin position="79"/>
        <end position="149"/>
    </location>
</feature>